<dbReference type="EMBL" id="CM042887">
    <property type="protein sequence ID" value="KAI4331434.1"/>
    <property type="molecule type" value="Genomic_DNA"/>
</dbReference>
<protein>
    <submittedName>
        <fullName evidence="1">Uncharacterized protein</fullName>
    </submittedName>
</protein>
<dbReference type="Proteomes" id="UP001057402">
    <property type="component" value="Chromosome 8"/>
</dbReference>
<evidence type="ECO:0000313" key="2">
    <source>
        <dbReference type="Proteomes" id="UP001057402"/>
    </source>
</evidence>
<name>A0ACB9N6Q0_9MYRT</name>
<keyword evidence="2" id="KW-1185">Reference proteome</keyword>
<organism evidence="1 2">
    <name type="scientific">Melastoma candidum</name>
    <dbReference type="NCBI Taxonomy" id="119954"/>
    <lineage>
        <taxon>Eukaryota</taxon>
        <taxon>Viridiplantae</taxon>
        <taxon>Streptophyta</taxon>
        <taxon>Embryophyta</taxon>
        <taxon>Tracheophyta</taxon>
        <taxon>Spermatophyta</taxon>
        <taxon>Magnoliopsida</taxon>
        <taxon>eudicotyledons</taxon>
        <taxon>Gunneridae</taxon>
        <taxon>Pentapetalae</taxon>
        <taxon>rosids</taxon>
        <taxon>malvids</taxon>
        <taxon>Myrtales</taxon>
        <taxon>Melastomataceae</taxon>
        <taxon>Melastomatoideae</taxon>
        <taxon>Melastomateae</taxon>
        <taxon>Melastoma</taxon>
    </lineage>
</organism>
<gene>
    <name evidence="1" type="ORF">MLD38_029623</name>
</gene>
<comment type="caution">
    <text evidence="1">The sequence shown here is derived from an EMBL/GenBank/DDBJ whole genome shotgun (WGS) entry which is preliminary data.</text>
</comment>
<proteinExistence type="predicted"/>
<sequence length="440" mass="48229">MEECRKEDKSMSPAASRQEDDQLSIPSFRLASQLPVDPGPRFAKSFSLKEPTFSDFPEDFIPGRLSNPSLHAPLSSPLHPLLTTPKIIPTASDVLYRCVSSLLRRDGQVLSMTVSGGLLYTGSEGNVIHAWKLPEFVEWDRLRTRANGAVSLAAANDSVYAAYADGRIRAWRRTWEHGTLRHVRLAGIGSGIGGYVRSYISGKDRTAKHGGLITSLAINSTDDILYSASADRTVKVWRLPDFKCIETFLAHSEPINNMLVADNGVVFTASDDATVRAWRRNLHGGDRPHILTVTLPTKNSPVKALTLTPDGEVLYGGCTDGYIHYWFKGWFTGQLQYGGSLQGNTHAILCMESVENYVVSGSADSTSRIWARDPQDGQRHTCLAILVGHRGPVRCVASYTGQSGDDAEEDGCTICTGSLDGVLKLWKVTSAKPNGWETFW</sequence>
<accession>A0ACB9N6Q0</accession>
<evidence type="ECO:0000313" key="1">
    <source>
        <dbReference type="EMBL" id="KAI4331434.1"/>
    </source>
</evidence>
<reference evidence="2" key="1">
    <citation type="journal article" date="2023" name="Front. Plant Sci.">
        <title>Chromosomal-level genome assembly of Melastoma candidum provides insights into trichome evolution.</title>
        <authorList>
            <person name="Zhong Y."/>
            <person name="Wu W."/>
            <person name="Sun C."/>
            <person name="Zou P."/>
            <person name="Liu Y."/>
            <person name="Dai S."/>
            <person name="Zhou R."/>
        </authorList>
    </citation>
    <scope>NUCLEOTIDE SEQUENCE [LARGE SCALE GENOMIC DNA]</scope>
</reference>